<dbReference type="Pfam" id="PF00194">
    <property type="entry name" value="Carb_anhydrase"/>
    <property type="match status" value="1"/>
</dbReference>
<reference evidence="3" key="1">
    <citation type="submission" date="2025-08" db="UniProtKB">
        <authorList>
            <consortium name="RefSeq"/>
        </authorList>
    </citation>
    <scope>IDENTIFICATION</scope>
</reference>
<dbReference type="SUPFAM" id="SSF51069">
    <property type="entry name" value="Carbonic anhydrase"/>
    <property type="match status" value="1"/>
</dbReference>
<dbReference type="RefSeq" id="XP_014668417.1">
    <property type="nucleotide sequence ID" value="XM_014812931.1"/>
</dbReference>
<dbReference type="PROSITE" id="PS51144">
    <property type="entry name" value="ALPHA_CA_2"/>
    <property type="match status" value="1"/>
</dbReference>
<dbReference type="InterPro" id="IPR036398">
    <property type="entry name" value="CA_dom_sf"/>
</dbReference>
<dbReference type="GeneID" id="106809739"/>
<name>A0ABM1E896_PRICU</name>
<organism evidence="2 3">
    <name type="scientific">Priapulus caudatus</name>
    <name type="common">Priapulid worm</name>
    <dbReference type="NCBI Taxonomy" id="37621"/>
    <lineage>
        <taxon>Eukaryota</taxon>
        <taxon>Metazoa</taxon>
        <taxon>Ecdysozoa</taxon>
        <taxon>Scalidophora</taxon>
        <taxon>Priapulida</taxon>
        <taxon>Priapulimorpha</taxon>
        <taxon>Priapulimorphida</taxon>
        <taxon>Priapulidae</taxon>
        <taxon>Priapulus</taxon>
    </lineage>
</organism>
<dbReference type="InterPro" id="IPR001148">
    <property type="entry name" value="CA_dom"/>
</dbReference>
<feature type="domain" description="Alpha-carbonic anhydrase" evidence="1">
    <location>
        <begin position="34"/>
        <end position="138"/>
    </location>
</feature>
<evidence type="ECO:0000259" key="1">
    <source>
        <dbReference type="PROSITE" id="PS51144"/>
    </source>
</evidence>
<proteinExistence type="predicted"/>
<dbReference type="Gene3D" id="3.10.200.10">
    <property type="entry name" value="Alpha carbonic anhydrase"/>
    <property type="match status" value="1"/>
</dbReference>
<keyword evidence="2" id="KW-1185">Reference proteome</keyword>
<evidence type="ECO:0000313" key="3">
    <source>
        <dbReference type="RefSeq" id="XP_014668417.1"/>
    </source>
</evidence>
<evidence type="ECO:0000313" key="2">
    <source>
        <dbReference type="Proteomes" id="UP000695022"/>
    </source>
</evidence>
<gene>
    <name evidence="3" type="primary">LOC106809739</name>
</gene>
<protein>
    <submittedName>
        <fullName evidence="3">Carbonic anhydrase 12-like</fullName>
    </submittedName>
</protein>
<accession>A0ABM1E896</accession>
<sequence>MMMARRQQTSGLFVYAVYAAILSTLTHAYRVTIPHWNYDNTSQWSIGYPDCKGDAQSPINIQNAEFDASLVQLKFNGYYKMKSMEFDLQNNGHTDINKRKVYKSFKEDLESRGTAGRITLSWAMAVAMTVAASQFARD</sequence>
<dbReference type="Proteomes" id="UP000695022">
    <property type="component" value="Unplaced"/>
</dbReference>